<proteinExistence type="inferred from homology"/>
<dbReference type="InterPro" id="IPR003033">
    <property type="entry name" value="SCP2_sterol-bd_dom"/>
</dbReference>
<dbReference type="CDD" id="cd09762">
    <property type="entry name" value="HSDL2_SDR_c"/>
    <property type="match status" value="1"/>
</dbReference>
<dbReference type="PANTHER" id="PTHR42808">
    <property type="entry name" value="HYDROXYSTEROID DEHYDROGENASE-LIKE PROTEIN 2"/>
    <property type="match status" value="1"/>
</dbReference>
<dbReference type="InterPro" id="IPR051935">
    <property type="entry name" value="HSDL2"/>
</dbReference>
<dbReference type="Gene3D" id="3.30.1050.10">
    <property type="entry name" value="SCP2 sterol-binding domain"/>
    <property type="match status" value="1"/>
</dbReference>
<evidence type="ECO:0000256" key="5">
    <source>
        <dbReference type="ARBA" id="ARBA00023002"/>
    </source>
</evidence>
<dbReference type="InterPro" id="IPR036291">
    <property type="entry name" value="NAD(P)-bd_dom_sf"/>
</dbReference>
<evidence type="ECO:0000256" key="1">
    <source>
        <dbReference type="ARBA" id="ARBA00004173"/>
    </source>
</evidence>
<dbReference type="EMBL" id="GEDC01011497">
    <property type="protein sequence ID" value="JAS25801.1"/>
    <property type="molecule type" value="Transcribed_RNA"/>
</dbReference>
<evidence type="ECO:0000256" key="8">
    <source>
        <dbReference type="ARBA" id="ARBA00040243"/>
    </source>
</evidence>
<dbReference type="SUPFAM" id="SSF51735">
    <property type="entry name" value="NAD(P)-binding Rossmann-fold domains"/>
    <property type="match status" value="1"/>
</dbReference>
<dbReference type="GO" id="GO:0005739">
    <property type="term" value="C:mitochondrion"/>
    <property type="evidence" value="ECO:0007669"/>
    <property type="project" value="UniProtKB-SubCell"/>
</dbReference>
<evidence type="ECO:0000313" key="10">
    <source>
        <dbReference type="EMBL" id="JAS25801.1"/>
    </source>
</evidence>
<keyword evidence="7" id="KW-0576">Peroxisome</keyword>
<evidence type="ECO:0000256" key="7">
    <source>
        <dbReference type="ARBA" id="ARBA00023140"/>
    </source>
</evidence>
<evidence type="ECO:0000256" key="3">
    <source>
        <dbReference type="ARBA" id="ARBA00006484"/>
    </source>
</evidence>
<dbReference type="SUPFAM" id="SSF55718">
    <property type="entry name" value="SCP-like"/>
    <property type="match status" value="1"/>
</dbReference>
<dbReference type="FunFam" id="3.40.50.720:FF:000301">
    <property type="entry name" value="Hydroxysteroid dehydrogenase like 2"/>
    <property type="match status" value="1"/>
</dbReference>
<evidence type="ECO:0000256" key="6">
    <source>
        <dbReference type="ARBA" id="ARBA00023128"/>
    </source>
</evidence>
<evidence type="ECO:0000259" key="9">
    <source>
        <dbReference type="Pfam" id="PF02036"/>
    </source>
</evidence>
<evidence type="ECO:0000313" key="11">
    <source>
        <dbReference type="EMBL" id="JAS35275.1"/>
    </source>
</evidence>
<sequence>MNLGKLAGRTIFITGASRGIGKAIALKAAQDGANIVIAAKTAEPHPKLPGTIFTAAKEVEAAGGKCLPCVVDVREEKQVEEAVQKAVQQFGGIDILVNNASAISLTETLNTDMKRYDLMQNINTRGTFLVSKVCLPYLLKSSNPHILNLSPPLNLSPKWFQNHTAYTIAKYGMSMCVLGMAEEFKKQGVAVNALWPKTAILTAAMEMLTGAESARHCRKPEIVADAAYVIFCKDAKSITGKFLIDEDVLKEEGFSQIQIDQYACDPSNKDGLMPDFFLDGYDPQKIIEEHGVKIKPAKQESIKTEDSKSDIQKIFNAIELNLSPELVSKTQAVFQFNVTGGNEGKWFLDLKNGSGSCGKGEPTETPDAVLTMNDANFFNMFSGKLKPAGAFMTGKLKISGNLQKAMKLEKLMSSLKSKL</sequence>
<evidence type="ECO:0000256" key="4">
    <source>
        <dbReference type="ARBA" id="ARBA00022857"/>
    </source>
</evidence>
<dbReference type="AlphaFoldDB" id="A0A1B6DJC4"/>
<dbReference type="InterPro" id="IPR036527">
    <property type="entry name" value="SCP2_sterol-bd_dom_sf"/>
</dbReference>
<dbReference type="NCBIfam" id="NF006133">
    <property type="entry name" value="PRK08278.1"/>
    <property type="match status" value="1"/>
</dbReference>
<name>A0A1B6DJC4_9HEMI</name>
<dbReference type="Gene3D" id="3.40.50.720">
    <property type="entry name" value="NAD(P)-binding Rossmann-like Domain"/>
    <property type="match status" value="1"/>
</dbReference>
<dbReference type="EMBL" id="GEDC01002023">
    <property type="protein sequence ID" value="JAS35275.1"/>
    <property type="molecule type" value="Transcribed_RNA"/>
</dbReference>
<dbReference type="PANTHER" id="PTHR42808:SF3">
    <property type="entry name" value="HYDROXYSTEROID DEHYDROGENASE-LIKE PROTEIN 2"/>
    <property type="match status" value="1"/>
</dbReference>
<protein>
    <recommendedName>
        <fullName evidence="8">Hydroxysteroid dehydrogenase-like protein 2</fullName>
    </recommendedName>
</protein>
<organism evidence="10">
    <name type="scientific">Clastoptera arizonana</name>
    <name type="common">Arizona spittle bug</name>
    <dbReference type="NCBI Taxonomy" id="38151"/>
    <lineage>
        <taxon>Eukaryota</taxon>
        <taxon>Metazoa</taxon>
        <taxon>Ecdysozoa</taxon>
        <taxon>Arthropoda</taxon>
        <taxon>Hexapoda</taxon>
        <taxon>Insecta</taxon>
        <taxon>Pterygota</taxon>
        <taxon>Neoptera</taxon>
        <taxon>Paraneoptera</taxon>
        <taxon>Hemiptera</taxon>
        <taxon>Auchenorrhyncha</taxon>
        <taxon>Cercopoidea</taxon>
        <taxon>Clastopteridae</taxon>
        <taxon>Clastoptera</taxon>
    </lineage>
</organism>
<feature type="domain" description="SCP2" evidence="9">
    <location>
        <begin position="322"/>
        <end position="412"/>
    </location>
</feature>
<keyword evidence="4" id="KW-0521">NADP</keyword>
<dbReference type="Pfam" id="PF00106">
    <property type="entry name" value="adh_short"/>
    <property type="match status" value="1"/>
</dbReference>
<comment type="subcellular location">
    <subcellularLocation>
        <location evidence="1">Mitochondrion</location>
    </subcellularLocation>
    <subcellularLocation>
        <location evidence="2">Peroxisome</location>
    </subcellularLocation>
</comment>
<evidence type="ECO:0000256" key="2">
    <source>
        <dbReference type="ARBA" id="ARBA00004275"/>
    </source>
</evidence>
<dbReference type="Pfam" id="PF02036">
    <property type="entry name" value="SCP2"/>
    <property type="match status" value="1"/>
</dbReference>
<reference evidence="10" key="1">
    <citation type="submission" date="2015-12" db="EMBL/GenBank/DDBJ databases">
        <title>De novo transcriptome assembly of four potential Pierce s Disease insect vectors from Arizona vineyards.</title>
        <authorList>
            <person name="Tassone E.E."/>
        </authorList>
    </citation>
    <scope>NUCLEOTIDE SEQUENCE</scope>
</reference>
<comment type="similarity">
    <text evidence="3">Belongs to the short-chain dehydrogenases/reductases (SDR) family.</text>
</comment>
<dbReference type="InterPro" id="IPR002347">
    <property type="entry name" value="SDR_fam"/>
</dbReference>
<keyword evidence="5" id="KW-0560">Oxidoreductase</keyword>
<keyword evidence="6" id="KW-0496">Mitochondrion</keyword>
<dbReference type="GO" id="GO:0005777">
    <property type="term" value="C:peroxisome"/>
    <property type="evidence" value="ECO:0007669"/>
    <property type="project" value="UniProtKB-SubCell"/>
</dbReference>
<dbReference type="PRINTS" id="PR00081">
    <property type="entry name" value="GDHRDH"/>
</dbReference>
<gene>
    <name evidence="11" type="ORF">g.38057</name>
    <name evidence="10" type="ORF">g.38059</name>
</gene>
<accession>A0A1B6DJC4</accession>
<dbReference type="GO" id="GO:0016491">
    <property type="term" value="F:oxidoreductase activity"/>
    <property type="evidence" value="ECO:0007669"/>
    <property type="project" value="UniProtKB-KW"/>
</dbReference>